<keyword evidence="6" id="KW-1185">Reference proteome</keyword>
<dbReference type="InterPro" id="IPR057735">
    <property type="entry name" value="UBE2O-like_tSH3-B"/>
</dbReference>
<evidence type="ECO:0000313" key="6">
    <source>
        <dbReference type="Proteomes" id="UP001337655"/>
    </source>
</evidence>
<dbReference type="CDD" id="cd23837">
    <property type="entry name" value="UBCc_UBE2O"/>
    <property type="match status" value="1"/>
</dbReference>
<dbReference type="GO" id="GO:0061631">
    <property type="term" value="F:ubiquitin conjugating enzyme activity"/>
    <property type="evidence" value="ECO:0007669"/>
    <property type="project" value="TreeGrafter"/>
</dbReference>
<evidence type="ECO:0000313" key="5">
    <source>
        <dbReference type="EMBL" id="KAK5175640.1"/>
    </source>
</evidence>
<dbReference type="SUPFAM" id="SSF54495">
    <property type="entry name" value="UBC-like"/>
    <property type="match status" value="1"/>
</dbReference>
<dbReference type="InterPro" id="IPR016135">
    <property type="entry name" value="UBQ-conjugating_enzyme/RWD"/>
</dbReference>
<dbReference type="EMBL" id="JAVRRT010000001">
    <property type="protein sequence ID" value="KAK5175640.1"/>
    <property type="molecule type" value="Genomic_DNA"/>
</dbReference>
<dbReference type="Proteomes" id="UP001337655">
    <property type="component" value="Unassembled WGS sequence"/>
</dbReference>
<feature type="compositionally biased region" description="Acidic residues" evidence="3">
    <location>
        <begin position="576"/>
        <end position="586"/>
    </location>
</feature>
<gene>
    <name evidence="5" type="ORF">LTR77_000779</name>
</gene>
<dbReference type="GeneID" id="89922129"/>
<dbReference type="Pfam" id="PF23046">
    <property type="entry name" value="tSH3-B_UBE2O"/>
    <property type="match status" value="1"/>
</dbReference>
<dbReference type="PANTHER" id="PTHR46116:SF15">
    <property type="entry name" value="(E3-INDEPENDENT) E2 UBIQUITIN-CONJUGATING ENZYME"/>
    <property type="match status" value="1"/>
</dbReference>
<feature type="compositionally biased region" description="Pro residues" evidence="3">
    <location>
        <begin position="680"/>
        <end position="690"/>
    </location>
</feature>
<dbReference type="InterPro" id="IPR000608">
    <property type="entry name" value="UBC"/>
</dbReference>
<dbReference type="PROSITE" id="PS50127">
    <property type="entry name" value="UBC_2"/>
    <property type="match status" value="1"/>
</dbReference>
<dbReference type="Gene3D" id="3.10.110.10">
    <property type="entry name" value="Ubiquitin Conjugating Enzyme"/>
    <property type="match status" value="1"/>
</dbReference>
<accession>A0AAV9PTI0</accession>
<dbReference type="PANTHER" id="PTHR46116">
    <property type="entry name" value="(E3-INDEPENDENT) E2 UBIQUITIN-CONJUGATING ENZYME"/>
    <property type="match status" value="1"/>
</dbReference>
<sequence length="994" mass="110536">MPAPLFPDDLVANKDGENDVGVVEGTHGDVDTHLPHPARNSADPIVCDGVPKKLYKRFLKDGVPPPNTVFVRWHRRMESSLIHESKLKLLDRSLLIGDIVKRNVRDAMSGTVINASTRLVLQPLPELQLPSLRGNNTLRGWPAFGNELSVYGRYTTTLPQTLVDVPASELRYADALNVEDLFVYKNHLGRIEKLVQMVTLQLADNNVVEIHEGQARHHDDALDQFYVGDIAYSKKPDLRRSNWIFGQYNPNTPPIGTVVATRNVSADVEWLQRRIGAVGASEPALFLDSDDLESEDFRIYDCSRRPRTTGATSTTLSNPETDFGLLGVVVRFKDLAGACVKYDGSTHHGKLHRLDRRDTLGYDLNVFRLEGFQTDVTIQWQDLSISQERSIDLVPDSSIDDDHAAWPGEIAHTLDFSRIPGTEGMSQPSKVGVVQTVNPTERMATMRWCSGGCMQYFQDLEEGNEMRSLILGLVGRADGEQEEMSLYDVDAPGSMNVRRGDKVLLMDEARSQKDGDDEKDDVDWIGEIVDTCLDGTLTIRLGAAKEVRDIQVLREHVRVAIRSDGTGEPDGWEQGASDEETTDEEVALAMERDGLGLGEPYGVPGDPGYLHPDFEGWGSEDDYLDFDNDSMERSEDDESVNATYEDENGVPLDEEEVENEDWESDASGEEDVNMIDVPDETPPTSHPVTPPHNQTNADPDGNVGSDAMKENTTNGPEQYLVLEGPAPTSHHYSNQPSTNNATHMKRVQKEHKILRTAGNLPPEVYVRTWDSRMDLIRVLFVGPAETPYADAPFVVDFYLPSTFPTDPPHAHFHNWTAESSLGGVGRVNPNLYEDGKICLSLLGTWDGAKNESWSPARSTLLQVIVSILGLVLVREPYFNEAGYEPLADLESSKRPSALYNERTYLRANSFIINAVDRINASKEGVRGGVEGLEDVFHWLYKDASGKQLLDRKIQDVEEVLKRSESGAAEPDGLRSMSKGACIPLRRVLARLKEL</sequence>
<dbReference type="Pfam" id="PF00179">
    <property type="entry name" value="UQ_con"/>
    <property type="match status" value="1"/>
</dbReference>
<keyword evidence="1" id="KW-0808">Transferase</keyword>
<feature type="compositionally biased region" description="Acidic residues" evidence="3">
    <location>
        <begin position="618"/>
        <end position="679"/>
    </location>
</feature>
<reference evidence="5 6" key="1">
    <citation type="submission" date="2023-08" db="EMBL/GenBank/DDBJ databases">
        <title>Black Yeasts Isolated from many extreme environments.</title>
        <authorList>
            <person name="Coleine C."/>
            <person name="Stajich J.E."/>
            <person name="Selbmann L."/>
        </authorList>
    </citation>
    <scope>NUCLEOTIDE SEQUENCE [LARGE SCALE GENOMIC DNA]</scope>
    <source>
        <strain evidence="5 6">CCFEE 5935</strain>
    </source>
</reference>
<comment type="caution">
    <text evidence="5">The sequence shown here is derived from an EMBL/GenBank/DDBJ whole genome shotgun (WGS) entry which is preliminary data.</text>
</comment>
<evidence type="ECO:0000256" key="1">
    <source>
        <dbReference type="ARBA" id="ARBA00022679"/>
    </source>
</evidence>
<dbReference type="AlphaFoldDB" id="A0AAV9PTI0"/>
<dbReference type="RefSeq" id="XP_064664278.1">
    <property type="nucleotide sequence ID" value="XM_064798044.1"/>
</dbReference>
<protein>
    <recommendedName>
        <fullName evidence="4">UBC core domain-containing protein</fullName>
    </recommendedName>
</protein>
<evidence type="ECO:0000256" key="2">
    <source>
        <dbReference type="ARBA" id="ARBA00022786"/>
    </source>
</evidence>
<feature type="domain" description="UBC core" evidence="4">
    <location>
        <begin position="742"/>
        <end position="910"/>
    </location>
</feature>
<organism evidence="5 6">
    <name type="scientific">Saxophila tyrrhenica</name>
    <dbReference type="NCBI Taxonomy" id="1690608"/>
    <lineage>
        <taxon>Eukaryota</taxon>
        <taxon>Fungi</taxon>
        <taxon>Dikarya</taxon>
        <taxon>Ascomycota</taxon>
        <taxon>Pezizomycotina</taxon>
        <taxon>Dothideomycetes</taxon>
        <taxon>Dothideomycetidae</taxon>
        <taxon>Mycosphaerellales</taxon>
        <taxon>Extremaceae</taxon>
        <taxon>Saxophila</taxon>
    </lineage>
</organism>
<proteinExistence type="predicted"/>
<evidence type="ECO:0000259" key="4">
    <source>
        <dbReference type="PROSITE" id="PS50127"/>
    </source>
</evidence>
<evidence type="ECO:0000256" key="3">
    <source>
        <dbReference type="SAM" id="MobiDB-lite"/>
    </source>
</evidence>
<keyword evidence="2" id="KW-0833">Ubl conjugation pathway</keyword>
<name>A0AAV9PTI0_9PEZI</name>
<dbReference type="SMART" id="SM00212">
    <property type="entry name" value="UBCc"/>
    <property type="match status" value="1"/>
</dbReference>
<feature type="region of interest" description="Disordered" evidence="3">
    <location>
        <begin position="563"/>
        <end position="713"/>
    </location>
</feature>